<dbReference type="GO" id="GO:0005886">
    <property type="term" value="C:plasma membrane"/>
    <property type="evidence" value="ECO:0007669"/>
    <property type="project" value="TreeGrafter"/>
</dbReference>
<evidence type="ECO:0000256" key="9">
    <source>
        <dbReference type="ARBA" id="ARBA00023136"/>
    </source>
</evidence>
<keyword evidence="3 12" id="KW-0813">Transport</keyword>
<evidence type="ECO:0000256" key="7">
    <source>
        <dbReference type="ARBA" id="ARBA00023053"/>
    </source>
</evidence>
<dbReference type="EMBL" id="JALNTZ010000001">
    <property type="protein sequence ID" value="KAJ3664702.1"/>
    <property type="molecule type" value="Genomic_DNA"/>
</dbReference>
<evidence type="ECO:0000256" key="1">
    <source>
        <dbReference type="ARBA" id="ARBA00004141"/>
    </source>
</evidence>
<keyword evidence="5 12" id="KW-0812">Transmembrane</keyword>
<reference evidence="14" key="1">
    <citation type="journal article" date="2023" name="G3 (Bethesda)">
        <title>Whole genome assemblies of Zophobas morio and Tenebrio molitor.</title>
        <authorList>
            <person name="Kaur S."/>
            <person name="Stinson S.A."/>
            <person name="diCenzo G.C."/>
        </authorList>
    </citation>
    <scope>NUCLEOTIDE SEQUENCE</scope>
    <source>
        <strain evidence="14">QUZm001</strain>
    </source>
</reference>
<protein>
    <recommendedName>
        <fullName evidence="16">Sodium channel protein Nach</fullName>
    </recommendedName>
</protein>
<dbReference type="GO" id="GO:0015280">
    <property type="term" value="F:ligand-gated sodium channel activity"/>
    <property type="evidence" value="ECO:0007669"/>
    <property type="project" value="TreeGrafter"/>
</dbReference>
<gene>
    <name evidence="14" type="ORF">Zmor_000250</name>
</gene>
<evidence type="ECO:0000256" key="13">
    <source>
        <dbReference type="SAM" id="Phobius"/>
    </source>
</evidence>
<evidence type="ECO:0000256" key="12">
    <source>
        <dbReference type="RuleBase" id="RU000679"/>
    </source>
</evidence>
<dbReference type="PRINTS" id="PR01078">
    <property type="entry name" value="AMINACHANNEL"/>
</dbReference>
<comment type="subcellular location">
    <subcellularLocation>
        <location evidence="1">Membrane</location>
        <topology evidence="1">Multi-pass membrane protein</topology>
    </subcellularLocation>
</comment>
<keyword evidence="8 12" id="KW-0406">Ion transport</keyword>
<keyword evidence="10 12" id="KW-0739">Sodium transport</keyword>
<evidence type="ECO:0000256" key="2">
    <source>
        <dbReference type="ARBA" id="ARBA00007193"/>
    </source>
</evidence>
<evidence type="ECO:0000256" key="5">
    <source>
        <dbReference type="ARBA" id="ARBA00022692"/>
    </source>
</evidence>
<keyword evidence="6 13" id="KW-1133">Transmembrane helix</keyword>
<comment type="similarity">
    <text evidence="2 12">Belongs to the amiloride-sensitive sodium channel (TC 1.A.6) family.</text>
</comment>
<keyword evidence="15" id="KW-1185">Reference proteome</keyword>
<keyword evidence="11 12" id="KW-0407">Ion channel</keyword>
<accession>A0AA38MR35</accession>
<name>A0AA38MR35_9CUCU</name>
<dbReference type="PANTHER" id="PTHR11690">
    <property type="entry name" value="AMILORIDE-SENSITIVE SODIUM CHANNEL-RELATED"/>
    <property type="match status" value="1"/>
</dbReference>
<dbReference type="Gene3D" id="2.60.470.10">
    <property type="entry name" value="Acid-sensing ion channels like domains"/>
    <property type="match status" value="1"/>
</dbReference>
<comment type="caution">
    <text evidence="14">The sequence shown here is derived from an EMBL/GenBank/DDBJ whole genome shotgun (WGS) entry which is preliminary data.</text>
</comment>
<keyword evidence="9 13" id="KW-0472">Membrane</keyword>
<evidence type="ECO:0000313" key="15">
    <source>
        <dbReference type="Proteomes" id="UP001168821"/>
    </source>
</evidence>
<evidence type="ECO:0000256" key="6">
    <source>
        <dbReference type="ARBA" id="ARBA00022989"/>
    </source>
</evidence>
<dbReference type="Gene3D" id="1.10.287.770">
    <property type="entry name" value="YojJ-like"/>
    <property type="match status" value="1"/>
</dbReference>
<evidence type="ECO:0000256" key="4">
    <source>
        <dbReference type="ARBA" id="ARBA00022461"/>
    </source>
</evidence>
<dbReference type="InterPro" id="IPR001873">
    <property type="entry name" value="ENaC"/>
</dbReference>
<feature type="transmembrane region" description="Helical" evidence="13">
    <location>
        <begin position="53"/>
        <end position="74"/>
    </location>
</feature>
<keyword evidence="7" id="KW-0915">Sodium</keyword>
<evidence type="ECO:0000256" key="11">
    <source>
        <dbReference type="ARBA" id="ARBA00023303"/>
    </source>
</evidence>
<evidence type="ECO:0000313" key="14">
    <source>
        <dbReference type="EMBL" id="KAJ3664702.1"/>
    </source>
</evidence>
<proteinExistence type="inferred from homology"/>
<dbReference type="AlphaFoldDB" id="A0AA38MR35"/>
<dbReference type="InterPro" id="IPR020903">
    <property type="entry name" value="ENaC_CS"/>
</dbReference>
<keyword evidence="4 12" id="KW-0894">Sodium channel</keyword>
<dbReference type="PROSITE" id="PS01206">
    <property type="entry name" value="ASC"/>
    <property type="match status" value="1"/>
</dbReference>
<feature type="transmembrane region" description="Helical" evidence="13">
    <location>
        <begin position="454"/>
        <end position="481"/>
    </location>
</feature>
<evidence type="ECO:0000256" key="10">
    <source>
        <dbReference type="ARBA" id="ARBA00023201"/>
    </source>
</evidence>
<dbReference type="Pfam" id="PF00858">
    <property type="entry name" value="ASC"/>
    <property type="match status" value="1"/>
</dbReference>
<dbReference type="PANTHER" id="PTHR11690:SF288">
    <property type="entry name" value="AMILORIDE-SENSITIVE NA+ CHANNEL-RELATED"/>
    <property type="match status" value="1"/>
</dbReference>
<sequence length="499" mass="57749">MVENVESVPIKKQNKNSKFKKLISGNLSEFLKNSSIHGIQYFSEDRSLVERGFWLLVLSFSVYACIALIKSAWYKWDENPTFISFRQSPVNIWDIPFPAVTVCSMYTMNRNSNFTFSYRPNSQKNASWEVGNASTFCDKQTNGENYVTEYDDANFSESQKWNEFLVQTSPGRDQIFSHCYWNGKQCDIFSPLLAPWGICFSFNMLNNDDIFTTNAHRSYNYENQNNISNWNIETNYPKTDQAVYPWRSVNVQDTLNFELQKNLSQIGCGTLNYYQIFLHHPAEVPKGYVDAINVQHNHDHEIIVQPDVTFTSENLKSYSPERRKCFYSHERKLHFFKIYTLTNCKVECLANYTLELCGCVTHYMPHNKTTILCAISNYDTNKCLRTAEATMGNFESGIWNDCKPSCKCLPLCNTITYNSKLKSLDVGNTQVIMLYKDTEFLALERQELFGDSNFWASCGGLLGLFTGFSVVSFVEIIYYLILKLIYNLGKLVFRNCAKF</sequence>
<dbReference type="Proteomes" id="UP001168821">
    <property type="component" value="Unassembled WGS sequence"/>
</dbReference>
<organism evidence="14 15">
    <name type="scientific">Zophobas morio</name>
    <dbReference type="NCBI Taxonomy" id="2755281"/>
    <lineage>
        <taxon>Eukaryota</taxon>
        <taxon>Metazoa</taxon>
        <taxon>Ecdysozoa</taxon>
        <taxon>Arthropoda</taxon>
        <taxon>Hexapoda</taxon>
        <taxon>Insecta</taxon>
        <taxon>Pterygota</taxon>
        <taxon>Neoptera</taxon>
        <taxon>Endopterygota</taxon>
        <taxon>Coleoptera</taxon>
        <taxon>Polyphaga</taxon>
        <taxon>Cucujiformia</taxon>
        <taxon>Tenebrionidae</taxon>
        <taxon>Zophobas</taxon>
    </lineage>
</organism>
<evidence type="ECO:0008006" key="16">
    <source>
        <dbReference type="Google" id="ProtNLM"/>
    </source>
</evidence>
<evidence type="ECO:0000256" key="8">
    <source>
        <dbReference type="ARBA" id="ARBA00023065"/>
    </source>
</evidence>
<evidence type="ECO:0000256" key="3">
    <source>
        <dbReference type="ARBA" id="ARBA00022448"/>
    </source>
</evidence>